<evidence type="ECO:0000313" key="3">
    <source>
        <dbReference type="Proteomes" id="UP001500466"/>
    </source>
</evidence>
<evidence type="ECO:0000313" key="2">
    <source>
        <dbReference type="EMBL" id="GAA4961592.1"/>
    </source>
</evidence>
<name>A0ABP9H3V6_9ACTN</name>
<gene>
    <name evidence="2" type="ORF">GCM10023205_26360</name>
</gene>
<feature type="signal peptide" evidence="1">
    <location>
        <begin position="1"/>
        <end position="30"/>
    </location>
</feature>
<reference evidence="3" key="1">
    <citation type="journal article" date="2019" name="Int. J. Syst. Evol. Microbiol.">
        <title>The Global Catalogue of Microorganisms (GCM) 10K type strain sequencing project: providing services to taxonomists for standard genome sequencing and annotation.</title>
        <authorList>
            <consortium name="The Broad Institute Genomics Platform"/>
            <consortium name="The Broad Institute Genome Sequencing Center for Infectious Disease"/>
            <person name="Wu L."/>
            <person name="Ma J."/>
        </authorList>
    </citation>
    <scope>NUCLEOTIDE SEQUENCE [LARGE SCALE GENOMIC DNA]</scope>
    <source>
        <strain evidence="3">JCM 17986</strain>
    </source>
</reference>
<keyword evidence="1" id="KW-0732">Signal</keyword>
<evidence type="ECO:0000256" key="1">
    <source>
        <dbReference type="SAM" id="SignalP"/>
    </source>
</evidence>
<protein>
    <submittedName>
        <fullName evidence="2">Uncharacterized protein</fullName>
    </submittedName>
</protein>
<proteinExistence type="predicted"/>
<dbReference type="Proteomes" id="UP001500466">
    <property type="component" value="Unassembled WGS sequence"/>
</dbReference>
<feature type="chain" id="PRO_5046926828" evidence="1">
    <location>
        <begin position="31"/>
        <end position="399"/>
    </location>
</feature>
<accession>A0ABP9H3V6</accession>
<organism evidence="2 3">
    <name type="scientific">Yinghuangia aomiensis</name>
    <dbReference type="NCBI Taxonomy" id="676205"/>
    <lineage>
        <taxon>Bacteria</taxon>
        <taxon>Bacillati</taxon>
        <taxon>Actinomycetota</taxon>
        <taxon>Actinomycetes</taxon>
        <taxon>Kitasatosporales</taxon>
        <taxon>Streptomycetaceae</taxon>
        <taxon>Yinghuangia</taxon>
    </lineage>
</organism>
<keyword evidence="3" id="KW-1185">Reference proteome</keyword>
<sequence length="399" mass="42295">MSLAVRARSWGISAASALVLGGVLPTTAIADADAAAPRWAAAKLPGDDAVLSGSVKPDAHTTWAAGFKIAQDDQGTRFLPVVYTQDDRRGPAWKELPTVPGIEGRINALATTSPKDTWLVGDAEGAAGPVMTQHWNGRSWDYRPAPMQEDSLGGGLLGITALAPNDVWAVGWTQVLDESIPDPDGGPTTIVDHHEGLVQHWDGRAWHRVTVPQPFASWALSGVSASGPDDIWAVGNGYGDDDTPVVMHYDGRSWTVLPTPPYGGLYGEFNDVVANGPRDVWAVGRTLLDEDDRGHALVMHWDGRTWTRFDTPADAGPLTGVAKTPGGIVAVGQTHDRESGYGLRVTGTRVIPLGIPTTQGGTAYSPWKVSAAGSDVFVSGAFNYAKADFPRPMLLTGRL</sequence>
<comment type="caution">
    <text evidence="2">The sequence shown here is derived from an EMBL/GenBank/DDBJ whole genome shotgun (WGS) entry which is preliminary data.</text>
</comment>
<dbReference type="RefSeq" id="WP_345675604.1">
    <property type="nucleotide sequence ID" value="NZ_BAABHS010000008.1"/>
</dbReference>
<dbReference type="EMBL" id="BAABHS010000008">
    <property type="protein sequence ID" value="GAA4961592.1"/>
    <property type="molecule type" value="Genomic_DNA"/>
</dbReference>